<dbReference type="PANTHER" id="PTHR28366">
    <property type="entry name" value="CHROMOSOME 1 OPEN READING FRAME 131"/>
    <property type="match status" value="1"/>
</dbReference>
<accession>A0AAD9E8C5</accession>
<sequence length="318" mass="36026">MKRKGEESGAEGDVDREFLDRVLNQLYDFGEGRHSKRSKKKSDKRRKRRGEEEEDDEEEEEELNEKIGGVKADSSGATVVIDDSSHESQNPVPARQESDVEIVTFLDPLKKNKPGKPETNPPEVKDHRKNPHEALSIEKVNQSISVPLFDYALYFPTNRDFLTCNASLAKANLNLSLRTHTVRVAARFNKRTVDGAVPRSVPQARLDVHRFGLAGFQKPQQRVFEQERAIMLGARPPKKEYVNYRVYQNTIKEKKAKDAEEVKSRARRTKKKAGKRKADGCRAAPSGREPAGLLGRFKGGVLLLNRGDIQKVTSKRRK</sequence>
<evidence type="ECO:0000313" key="2">
    <source>
        <dbReference type="EMBL" id="KAK1805667.1"/>
    </source>
</evidence>
<evidence type="ECO:0000256" key="1">
    <source>
        <dbReference type="SAM" id="MobiDB-lite"/>
    </source>
</evidence>
<feature type="region of interest" description="Disordered" evidence="1">
    <location>
        <begin position="27"/>
        <end position="128"/>
    </location>
</feature>
<dbReference type="PANTHER" id="PTHR28366:SF1">
    <property type="entry name" value="CHROMOSOME 1 OPEN READING FRAME 131"/>
    <property type="match status" value="1"/>
</dbReference>
<evidence type="ECO:0000313" key="3">
    <source>
        <dbReference type="Proteomes" id="UP001239994"/>
    </source>
</evidence>
<dbReference type="AlphaFoldDB" id="A0AAD9E8C5"/>
<dbReference type="Pfam" id="PF15375">
    <property type="entry name" value="FSAF1"/>
    <property type="match status" value="1"/>
</dbReference>
<dbReference type="InterPro" id="IPR052852">
    <property type="entry name" value="SSU_Processome_Comp"/>
</dbReference>
<dbReference type="EMBL" id="JAROKS010000003">
    <property type="protein sequence ID" value="KAK1805667.1"/>
    <property type="molecule type" value="Genomic_DNA"/>
</dbReference>
<feature type="compositionally biased region" description="Basic residues" evidence="1">
    <location>
        <begin position="34"/>
        <end position="48"/>
    </location>
</feature>
<dbReference type="InterPro" id="IPR027973">
    <property type="entry name" value="FSAF1-like"/>
</dbReference>
<feature type="compositionally biased region" description="Acidic residues" evidence="1">
    <location>
        <begin position="52"/>
        <end position="63"/>
    </location>
</feature>
<reference evidence="2" key="1">
    <citation type="submission" date="2023-03" db="EMBL/GenBank/DDBJ databases">
        <title>Electrophorus voltai genome.</title>
        <authorList>
            <person name="Bian C."/>
        </authorList>
    </citation>
    <scope>NUCLEOTIDE SEQUENCE</scope>
    <source>
        <strain evidence="2">CB-2022</strain>
        <tissue evidence="2">Muscle</tissue>
    </source>
</reference>
<proteinExistence type="predicted"/>
<name>A0AAD9E8C5_9TELE</name>
<keyword evidence="3" id="KW-1185">Reference proteome</keyword>
<feature type="compositionally biased region" description="Basic residues" evidence="1">
    <location>
        <begin position="265"/>
        <end position="275"/>
    </location>
</feature>
<dbReference type="Proteomes" id="UP001239994">
    <property type="component" value="Unassembled WGS sequence"/>
</dbReference>
<protein>
    <submittedName>
        <fullName evidence="2">Uncharacterized protein</fullName>
    </submittedName>
</protein>
<organism evidence="2 3">
    <name type="scientific">Electrophorus voltai</name>
    <dbReference type="NCBI Taxonomy" id="2609070"/>
    <lineage>
        <taxon>Eukaryota</taxon>
        <taxon>Metazoa</taxon>
        <taxon>Chordata</taxon>
        <taxon>Craniata</taxon>
        <taxon>Vertebrata</taxon>
        <taxon>Euteleostomi</taxon>
        <taxon>Actinopterygii</taxon>
        <taxon>Neopterygii</taxon>
        <taxon>Teleostei</taxon>
        <taxon>Ostariophysi</taxon>
        <taxon>Gymnotiformes</taxon>
        <taxon>Gymnotoidei</taxon>
        <taxon>Gymnotidae</taxon>
        <taxon>Electrophorus</taxon>
    </lineage>
</organism>
<feature type="region of interest" description="Disordered" evidence="1">
    <location>
        <begin position="258"/>
        <end position="294"/>
    </location>
</feature>
<gene>
    <name evidence="2" type="ORF">P4O66_019946</name>
</gene>
<comment type="caution">
    <text evidence="2">The sequence shown here is derived from an EMBL/GenBank/DDBJ whole genome shotgun (WGS) entry which is preliminary data.</text>
</comment>